<accession>A0A8C9RLR4</accession>
<keyword evidence="1" id="KW-0175">Coiled coil</keyword>
<evidence type="ECO:0000313" key="3">
    <source>
        <dbReference type="Ensembl" id="ENSSFOP00015018952.1"/>
    </source>
</evidence>
<dbReference type="AlphaFoldDB" id="A0A8C9RLR4"/>
<reference evidence="3" key="2">
    <citation type="submission" date="2025-08" db="UniProtKB">
        <authorList>
            <consortium name="Ensembl"/>
        </authorList>
    </citation>
    <scope>IDENTIFICATION</scope>
</reference>
<name>A0A8C9RLR4_SCLFO</name>
<sequence length="392" mass="44988">MAQDKFTQGDAFISFQIQLRRKEQDDFRLEVAQLEEKKQRQIEVNRQLKAEQMKHVKRLLNEVKEQERKLEQEEVRSKEQLEQALDRNLQLASDQERQLAELRNDLASLQQQLQVLQAEKQVWYNYKMVGSKEHEQQIRRLESELVIMQESFQQMSGSIQCSRDKALGEIDRKTTKLMDEKRSLAAERAIKELDSVSQWEIKDNEWLKREHAIYKEEVSMLELAVQQLEQDNLELVREMLQSRISGLQIDSRNTFLTQDMGLALSSSGTRIETEDMLGLTEQSEMPGRPENAPGQAAEAGKVLSRPVDLEGDETAGSCTQSPQRPTGPTPWDPHIPLDDSQSIMQQKSLHLELVVVGQAAPLHPPLTDAIASATGLQEEWPLTTSIIHSRFK</sequence>
<dbReference type="CTD" id="220047"/>
<feature type="region of interest" description="Disordered" evidence="2">
    <location>
        <begin position="281"/>
        <end position="338"/>
    </location>
</feature>
<feature type="coiled-coil region" evidence="1">
    <location>
        <begin position="17"/>
        <end position="151"/>
    </location>
</feature>
<dbReference type="Proteomes" id="UP000694397">
    <property type="component" value="Chromosome 4"/>
</dbReference>
<dbReference type="Ensembl" id="ENSSFOT00015019168.2">
    <property type="protein sequence ID" value="ENSSFOP00015018952.1"/>
    <property type="gene ID" value="ENSSFOG00015012189.2"/>
</dbReference>
<dbReference type="RefSeq" id="XP_018610795.1">
    <property type="nucleotide sequence ID" value="XM_018755279.2"/>
</dbReference>
<reference evidence="3" key="3">
    <citation type="submission" date="2025-09" db="UniProtKB">
        <authorList>
            <consortium name="Ensembl"/>
        </authorList>
    </citation>
    <scope>IDENTIFICATION</scope>
</reference>
<proteinExistence type="predicted"/>
<dbReference type="GeneTree" id="ENSGT00390000013087"/>
<dbReference type="GeneID" id="108936156"/>
<protein>
    <submittedName>
        <fullName evidence="3">Coiled-coil domain containing 83</fullName>
    </submittedName>
</protein>
<gene>
    <name evidence="3" type="primary">ccdc83</name>
</gene>
<dbReference type="KEGG" id="sfm:108936156"/>
<evidence type="ECO:0000313" key="4">
    <source>
        <dbReference type="Proteomes" id="UP000694397"/>
    </source>
</evidence>
<evidence type="ECO:0000256" key="1">
    <source>
        <dbReference type="SAM" id="Coils"/>
    </source>
</evidence>
<dbReference type="InterPro" id="IPR026702">
    <property type="entry name" value="CCDC83"/>
</dbReference>
<dbReference type="PANTHER" id="PTHR21468">
    <property type="entry name" value="HSD9"/>
    <property type="match status" value="1"/>
</dbReference>
<dbReference type="PANTHER" id="PTHR21468:SF1">
    <property type="entry name" value="COILED-COIL DOMAIN-CONTAINING PROTEIN 83"/>
    <property type="match status" value="1"/>
</dbReference>
<dbReference type="OrthoDB" id="10005859at2759"/>
<reference evidence="3 4" key="1">
    <citation type="submission" date="2019-04" db="EMBL/GenBank/DDBJ databases">
        <authorList>
            <consortium name="Wellcome Sanger Institute Data Sharing"/>
        </authorList>
    </citation>
    <scope>NUCLEOTIDE SEQUENCE [LARGE SCALE GENOMIC DNA]</scope>
</reference>
<evidence type="ECO:0000256" key="2">
    <source>
        <dbReference type="SAM" id="MobiDB-lite"/>
    </source>
</evidence>
<keyword evidence="4" id="KW-1185">Reference proteome</keyword>
<feature type="coiled-coil region" evidence="1">
    <location>
        <begin position="211"/>
        <end position="238"/>
    </location>
</feature>
<organism evidence="3 4">
    <name type="scientific">Scleropages formosus</name>
    <name type="common">Asian bonytongue</name>
    <name type="synonym">Osteoglossum formosum</name>
    <dbReference type="NCBI Taxonomy" id="113540"/>
    <lineage>
        <taxon>Eukaryota</taxon>
        <taxon>Metazoa</taxon>
        <taxon>Chordata</taxon>
        <taxon>Craniata</taxon>
        <taxon>Vertebrata</taxon>
        <taxon>Euteleostomi</taxon>
        <taxon>Actinopterygii</taxon>
        <taxon>Neopterygii</taxon>
        <taxon>Teleostei</taxon>
        <taxon>Osteoglossocephala</taxon>
        <taxon>Osteoglossomorpha</taxon>
        <taxon>Osteoglossiformes</taxon>
        <taxon>Osteoglossidae</taxon>
        <taxon>Scleropages</taxon>
    </lineage>
</organism>